<accession>A0A132B9I9</accession>
<dbReference type="InterPro" id="IPR047154">
    <property type="entry name" value="UBL4A-like"/>
</dbReference>
<dbReference type="PANTHER" id="PTHR46555:SF1">
    <property type="entry name" value="UBIQUITIN-LIKE PROTEIN 4A"/>
    <property type="match status" value="1"/>
</dbReference>
<name>A0A132B9I9_MOLSC</name>
<evidence type="ECO:0000259" key="3">
    <source>
        <dbReference type="PROSITE" id="PS50053"/>
    </source>
</evidence>
<evidence type="ECO:0000256" key="1">
    <source>
        <dbReference type="ARBA" id="ARBA00004514"/>
    </source>
</evidence>
<dbReference type="AlphaFoldDB" id="A0A132B9I9"/>
<gene>
    <name evidence="4" type="ORF">LY89DRAFT_598710</name>
</gene>
<dbReference type="KEGG" id="psco:LY89DRAFT_598710"/>
<keyword evidence="2" id="KW-0963">Cytoplasm</keyword>
<dbReference type="RefSeq" id="XP_018063423.1">
    <property type="nucleotide sequence ID" value="XM_018210055.1"/>
</dbReference>
<dbReference type="InParanoid" id="A0A132B9I9"/>
<protein>
    <recommendedName>
        <fullName evidence="3">Ubiquitin-like domain-containing protein</fullName>
    </recommendedName>
</protein>
<comment type="subcellular location">
    <subcellularLocation>
        <location evidence="1">Cytoplasm</location>
        <location evidence="1">Cytosol</location>
    </subcellularLocation>
</comment>
<dbReference type="PANTHER" id="PTHR46555">
    <property type="entry name" value="UBIQUITIN-LIKE PROTEIN 4A"/>
    <property type="match status" value="1"/>
</dbReference>
<dbReference type="EMBL" id="KQ947433">
    <property type="protein sequence ID" value="KUJ09068.1"/>
    <property type="molecule type" value="Genomic_DNA"/>
</dbReference>
<dbReference type="PROSITE" id="PS50053">
    <property type="entry name" value="UBIQUITIN_2"/>
    <property type="match status" value="1"/>
</dbReference>
<sequence length="207" mass="22546">MTELSFAKTFLTTLDSRPTKVTADHVEDPKSYPGRGAYILPKFPRPMNKRQKTSTLPGSEPSLSVLLKSARNPPLEITLTSQALSTSILSLKEFVSAQSSIPVSKIRLLYNKKPVPDSKILKDLLGDGDVGTKMEFGIMVMGGVAVLKKADEEVEPKVVGEGVIGAGAEVLKTEEFWGDLKGFLVQRLKDESEGERVVGVFRKALQS</sequence>
<reference evidence="4 5" key="1">
    <citation type="submission" date="2015-10" db="EMBL/GenBank/DDBJ databases">
        <title>Full genome of DAOMC 229536 Phialocephala scopiformis, a fungal endophyte of spruce producing the potent anti-insectan compound rugulosin.</title>
        <authorList>
            <consortium name="DOE Joint Genome Institute"/>
            <person name="Walker A.K."/>
            <person name="Frasz S.L."/>
            <person name="Seifert K.A."/>
            <person name="Miller J.D."/>
            <person name="Mondo S.J."/>
            <person name="Labutti K."/>
            <person name="Lipzen A."/>
            <person name="Dockter R."/>
            <person name="Kennedy M."/>
            <person name="Grigoriev I.V."/>
            <person name="Spatafora J.W."/>
        </authorList>
    </citation>
    <scope>NUCLEOTIDE SEQUENCE [LARGE SCALE GENOMIC DNA]</scope>
    <source>
        <strain evidence="4 5">CBS 120377</strain>
    </source>
</reference>
<dbReference type="InterPro" id="IPR000626">
    <property type="entry name" value="Ubiquitin-like_dom"/>
</dbReference>
<dbReference type="Proteomes" id="UP000070700">
    <property type="component" value="Unassembled WGS sequence"/>
</dbReference>
<dbReference type="Gene3D" id="1.10.286.70">
    <property type="entry name" value="Get5 dimerization domain"/>
    <property type="match status" value="1"/>
</dbReference>
<keyword evidence="5" id="KW-1185">Reference proteome</keyword>
<feature type="domain" description="Ubiquitin-like" evidence="3">
    <location>
        <begin position="63"/>
        <end position="124"/>
    </location>
</feature>
<dbReference type="CDD" id="cd17039">
    <property type="entry name" value="Ubl_ubiquitin_like"/>
    <property type="match status" value="1"/>
</dbReference>
<dbReference type="OrthoDB" id="5366541at2759"/>
<dbReference type="Pfam" id="PF17183">
    <property type="entry name" value="Get5_C"/>
    <property type="match status" value="1"/>
</dbReference>
<dbReference type="GO" id="GO:0006620">
    <property type="term" value="P:post-translational protein targeting to endoplasmic reticulum membrane"/>
    <property type="evidence" value="ECO:0007669"/>
    <property type="project" value="InterPro"/>
</dbReference>
<dbReference type="Gene3D" id="3.10.20.90">
    <property type="entry name" value="Phosphatidylinositol 3-kinase Catalytic Subunit, Chain A, domain 1"/>
    <property type="match status" value="1"/>
</dbReference>
<dbReference type="Pfam" id="PF12754">
    <property type="entry name" value="Get5_N"/>
    <property type="match status" value="1"/>
</dbReference>
<dbReference type="GO" id="GO:0005829">
    <property type="term" value="C:cytosol"/>
    <property type="evidence" value="ECO:0007669"/>
    <property type="project" value="UniProtKB-SubCell"/>
</dbReference>
<dbReference type="InterPro" id="IPR024737">
    <property type="entry name" value="Get5_N"/>
</dbReference>
<dbReference type="InterPro" id="IPR049256">
    <property type="entry name" value="Get5_C"/>
</dbReference>
<dbReference type="InterPro" id="IPR029071">
    <property type="entry name" value="Ubiquitin-like_domsf"/>
</dbReference>
<evidence type="ECO:0000256" key="2">
    <source>
        <dbReference type="ARBA" id="ARBA00022490"/>
    </source>
</evidence>
<proteinExistence type="predicted"/>
<evidence type="ECO:0000313" key="5">
    <source>
        <dbReference type="Proteomes" id="UP000070700"/>
    </source>
</evidence>
<dbReference type="SUPFAM" id="SSF54236">
    <property type="entry name" value="Ubiquitin-like"/>
    <property type="match status" value="1"/>
</dbReference>
<organism evidence="4 5">
    <name type="scientific">Mollisia scopiformis</name>
    <name type="common">Conifer needle endophyte fungus</name>
    <name type="synonym">Phialocephala scopiformis</name>
    <dbReference type="NCBI Taxonomy" id="149040"/>
    <lineage>
        <taxon>Eukaryota</taxon>
        <taxon>Fungi</taxon>
        <taxon>Dikarya</taxon>
        <taxon>Ascomycota</taxon>
        <taxon>Pezizomycotina</taxon>
        <taxon>Leotiomycetes</taxon>
        <taxon>Helotiales</taxon>
        <taxon>Mollisiaceae</taxon>
        <taxon>Mollisia</taxon>
    </lineage>
</organism>
<dbReference type="GeneID" id="28819781"/>
<evidence type="ECO:0000313" key="4">
    <source>
        <dbReference type="EMBL" id="KUJ09068.1"/>
    </source>
</evidence>